<name>A0ABU0LYJ9_9BACT</name>
<feature type="region of interest" description="Disordered" evidence="2">
    <location>
        <begin position="45"/>
        <end position="85"/>
    </location>
</feature>
<keyword evidence="1" id="KW-0175">Coiled coil</keyword>
<evidence type="ECO:0000256" key="2">
    <source>
        <dbReference type="SAM" id="MobiDB-lite"/>
    </source>
</evidence>
<keyword evidence="3" id="KW-0732">Signal</keyword>
<reference evidence="4" key="1">
    <citation type="submission" date="2023-07" db="EMBL/GenBank/DDBJ databases">
        <title>Genomic Encyclopedia of Type Strains, Phase IV (KMG-IV): sequencing the most valuable type-strain genomes for metagenomic binning, comparative biology and taxonomic classification.</title>
        <authorList>
            <person name="Goeker M."/>
        </authorList>
    </citation>
    <scope>NUCLEOTIDE SEQUENCE [LARGE SCALE GENOMIC DNA]</scope>
    <source>
        <strain evidence="4">DSM 21204</strain>
    </source>
</reference>
<evidence type="ECO:0008006" key="6">
    <source>
        <dbReference type="Google" id="ProtNLM"/>
    </source>
</evidence>
<gene>
    <name evidence="4" type="ORF">J2Z62_000126</name>
</gene>
<proteinExistence type="predicted"/>
<organism evidence="4 5">
    <name type="scientific">Mycoplasmoides fastidiosum</name>
    <dbReference type="NCBI Taxonomy" id="92758"/>
    <lineage>
        <taxon>Bacteria</taxon>
        <taxon>Bacillati</taxon>
        <taxon>Mycoplasmatota</taxon>
        <taxon>Mycoplasmoidales</taxon>
        <taxon>Mycoplasmoidaceae</taxon>
        <taxon>Mycoplasmoides</taxon>
    </lineage>
</organism>
<protein>
    <recommendedName>
        <fullName evidence="6">Lipoprotein</fullName>
    </recommendedName>
</protein>
<comment type="caution">
    <text evidence="4">The sequence shown here is derived from an EMBL/GenBank/DDBJ whole genome shotgun (WGS) entry which is preliminary data.</text>
</comment>
<feature type="compositionally biased region" description="Polar residues" evidence="2">
    <location>
        <begin position="102"/>
        <end position="122"/>
    </location>
</feature>
<keyword evidence="5" id="KW-1185">Reference proteome</keyword>
<feature type="compositionally biased region" description="Low complexity" evidence="2">
    <location>
        <begin position="142"/>
        <end position="156"/>
    </location>
</feature>
<sequence length="737" mass="85214">MRKSSLFKSKKFRLMNLIAIWLGSMVLSACAENAELSHPIIKNQEKKPENSINRQKNLPESDNNRNENRINPLDKSHDQIESNPNDHLNFLEKSEIKKENYNSKNNNLVDENLTTNKLNDSSNDTKKTKNNENQSKNETNDQNLIKNNISSSKQNNELIDTKKSNPSKNKLDVFPETITPRVNLEKDILNTQITDDQRQKVRNLLNTTGAKIYFLNQITSIKEYFLTNLDVLSQVAYFDQSELIEQLKQLVATTTKDNLNLNQVENFYISPIKELEKLIQNDQNINFSEEQKNNLIKILEELFTESTSLLNSLISFSEKEEKISLNNLQTKLNEIVTKFAFTYENDEKINLNQVLTATNNYYVGINEIIHNLANLKDVAIRVNNKTLELENFIESHSNLKATNFIESELFQKLILLKNGFKINILKHPISDFFNSQIAPLSFTQNYDFKSFDATNLKLYKINDFINSQTNNLQKFLESIKILIYNKSLIDFNESAIDLLAANWNKNLPESVAKIKSYWNNNKSKIDYLLKANTDNNEFKSVLTTVATEISNNQIDALIANFFNSYQPTENSNSFIQVWEEIRNILFTQNNQEKTEFPLIKNVQDLMQKIMNAESYGQILEIFSMSEELLFMISHILETFANSSDLDATISIKNIINEIIGMNDSNHSHQSKNEILNLEKLKKALKKLQQISNNSLTQSPLFFEEMSKLNQSNDFINWNKELALAFNNGKIDYKISKN</sequence>
<dbReference type="PROSITE" id="PS51257">
    <property type="entry name" value="PROKAR_LIPOPROTEIN"/>
    <property type="match status" value="1"/>
</dbReference>
<evidence type="ECO:0000313" key="5">
    <source>
        <dbReference type="Proteomes" id="UP001240643"/>
    </source>
</evidence>
<feature type="signal peptide" evidence="3">
    <location>
        <begin position="1"/>
        <end position="31"/>
    </location>
</feature>
<feature type="region of interest" description="Disordered" evidence="2">
    <location>
        <begin position="101"/>
        <end position="172"/>
    </location>
</feature>
<accession>A0ABU0LYJ9</accession>
<feature type="chain" id="PRO_5046942931" description="Lipoprotein" evidence="3">
    <location>
        <begin position="32"/>
        <end position="737"/>
    </location>
</feature>
<evidence type="ECO:0000313" key="4">
    <source>
        <dbReference type="EMBL" id="MDQ0513688.1"/>
    </source>
</evidence>
<evidence type="ECO:0000256" key="1">
    <source>
        <dbReference type="SAM" id="Coils"/>
    </source>
</evidence>
<feature type="compositionally biased region" description="Basic and acidic residues" evidence="2">
    <location>
        <begin position="159"/>
        <end position="172"/>
    </location>
</feature>
<feature type="coiled-coil region" evidence="1">
    <location>
        <begin position="670"/>
        <end position="697"/>
    </location>
</feature>
<evidence type="ECO:0000256" key="3">
    <source>
        <dbReference type="SAM" id="SignalP"/>
    </source>
</evidence>
<feature type="compositionally biased region" description="Polar residues" evidence="2">
    <location>
        <begin position="131"/>
        <end position="141"/>
    </location>
</feature>
<dbReference type="EMBL" id="JAUSWO010000001">
    <property type="protein sequence ID" value="MDQ0513688.1"/>
    <property type="molecule type" value="Genomic_DNA"/>
</dbReference>
<dbReference type="Proteomes" id="UP001240643">
    <property type="component" value="Unassembled WGS sequence"/>
</dbReference>
<feature type="compositionally biased region" description="Basic and acidic residues" evidence="2">
    <location>
        <begin position="57"/>
        <end position="80"/>
    </location>
</feature>